<dbReference type="Pfam" id="PF25826">
    <property type="entry name" value="DUF7952"/>
    <property type="match status" value="1"/>
</dbReference>
<feature type="domain" description="DUF7952" evidence="7">
    <location>
        <begin position="20"/>
        <end position="150"/>
    </location>
</feature>
<dbReference type="Proteomes" id="UP000594638">
    <property type="component" value="Unassembled WGS sequence"/>
</dbReference>
<dbReference type="InterPro" id="IPR057712">
    <property type="entry name" value="DUF7952"/>
</dbReference>
<gene>
    <name evidence="8" type="ORF">OLEA9_A042310</name>
</gene>
<organism evidence="8 9">
    <name type="scientific">Olea europaea subsp. europaea</name>
    <dbReference type="NCBI Taxonomy" id="158383"/>
    <lineage>
        <taxon>Eukaryota</taxon>
        <taxon>Viridiplantae</taxon>
        <taxon>Streptophyta</taxon>
        <taxon>Embryophyta</taxon>
        <taxon>Tracheophyta</taxon>
        <taxon>Spermatophyta</taxon>
        <taxon>Magnoliopsida</taxon>
        <taxon>eudicotyledons</taxon>
        <taxon>Gunneridae</taxon>
        <taxon>Pentapetalae</taxon>
        <taxon>asterids</taxon>
        <taxon>lamiids</taxon>
        <taxon>Lamiales</taxon>
        <taxon>Oleaceae</taxon>
        <taxon>Oleeae</taxon>
        <taxon>Olea</taxon>
    </lineage>
</organism>
<proteinExistence type="predicted"/>
<comment type="caution">
    <text evidence="8">The sequence shown here is derived from an EMBL/GenBank/DDBJ whole genome shotgun (WGS) entry which is preliminary data.</text>
</comment>
<keyword evidence="4" id="KW-0539">Nucleus</keyword>
<dbReference type="EMBL" id="CACTIH010007326">
    <property type="protein sequence ID" value="CAA3009800.1"/>
    <property type="molecule type" value="Genomic_DNA"/>
</dbReference>
<evidence type="ECO:0008006" key="10">
    <source>
        <dbReference type="Google" id="ProtNLM"/>
    </source>
</evidence>
<evidence type="ECO:0000256" key="4">
    <source>
        <dbReference type="ARBA" id="ARBA00023242"/>
    </source>
</evidence>
<reference evidence="8 9" key="1">
    <citation type="submission" date="2019-12" db="EMBL/GenBank/DDBJ databases">
        <authorList>
            <person name="Alioto T."/>
            <person name="Alioto T."/>
            <person name="Gomez Garrido J."/>
        </authorList>
    </citation>
    <scope>NUCLEOTIDE SEQUENCE [LARGE SCALE GENOMIC DNA]</scope>
</reference>
<feature type="region of interest" description="Disordered" evidence="5">
    <location>
        <begin position="396"/>
        <end position="421"/>
    </location>
</feature>
<name>A0A8S0TYI2_OLEEU</name>
<evidence type="ECO:0000313" key="8">
    <source>
        <dbReference type="EMBL" id="CAA3009800.1"/>
    </source>
</evidence>
<evidence type="ECO:0000313" key="9">
    <source>
        <dbReference type="Proteomes" id="UP000594638"/>
    </source>
</evidence>
<dbReference type="AlphaFoldDB" id="A0A8S0TYI2"/>
<sequence length="649" mass="73314">MDATLVTAHGRKAGSQTKAWTKIEHDGFLLGLYFFGKNLLLARKFVESRDMGDILAYYYGKFYRSNDYRTWSESRKLKSRRYVHGQRLLTGWRQRELLSRLFCHISEECQQQLTEVSMIFAAGKLSLEEYVFTLRNMLGTSMLVEAIAIGKGKKDLTRTAMDPSKANHSIPLGAGVPSGKECSSLTSSEIVKFLTGDFRLSKARSSDLFWEAVWPRLLAGGWHSEQPRNLAYADPNYLVYIIPGVKKFSRKLVRGTQYFDSIKDVLKKVASEPHLLEFDNVAAEDSTKMKDDVLALHTEQDLEGLSNQRCHTYLQTPISTCRQNLMKFTVVDTSLFREGGRMNVRDLRFLPPEPLSKCMEPACYDKKDRIPDPLEDVTESRPCNDTADCETDNFEKQLPTASDPMSTSVENDYDRSSTASTSWKSKMTMKFQFSRRLKNNKLNHSISIADEQNFTGGSDRNSTNDAENICMDANSNVQGSSCLKNSTVTELYLNSSSNNTFSGILEESSERNVSKNFSGSELCNEKSETEILVGLNSPQVPFVEEFFTVMPNSIDSSFDKSFLHSKGTQQSGMLVANNARVPAEKQLVVDGRRQSTRNKPSTKGLEAIAYGFLGSKQKRKSLEADSLDNYVSMPSRWVHEKSRKFEYSE</sequence>
<dbReference type="PANTHER" id="PTHR13859">
    <property type="entry name" value="ATROPHIN-RELATED"/>
    <property type="match status" value="1"/>
</dbReference>
<dbReference type="GO" id="GO:0003714">
    <property type="term" value="F:transcription corepressor activity"/>
    <property type="evidence" value="ECO:0007669"/>
    <property type="project" value="TreeGrafter"/>
</dbReference>
<evidence type="ECO:0000256" key="1">
    <source>
        <dbReference type="ARBA" id="ARBA00004123"/>
    </source>
</evidence>
<keyword evidence="3" id="KW-0804">Transcription</keyword>
<dbReference type="GO" id="GO:0005634">
    <property type="term" value="C:nucleus"/>
    <property type="evidence" value="ECO:0007669"/>
    <property type="project" value="UniProtKB-SubCell"/>
</dbReference>
<feature type="domain" description="DUF7650" evidence="6">
    <location>
        <begin position="188"/>
        <end position="273"/>
    </location>
</feature>
<protein>
    <recommendedName>
        <fullName evidence="10">SANT domain-containing protein</fullName>
    </recommendedName>
</protein>
<evidence type="ECO:0000256" key="3">
    <source>
        <dbReference type="ARBA" id="ARBA00023163"/>
    </source>
</evidence>
<dbReference type="PANTHER" id="PTHR13859:SF11">
    <property type="entry name" value="GRUNGE, ISOFORM J"/>
    <property type="match status" value="1"/>
</dbReference>
<evidence type="ECO:0000256" key="5">
    <source>
        <dbReference type="SAM" id="MobiDB-lite"/>
    </source>
</evidence>
<dbReference type="InterPro" id="IPR056067">
    <property type="entry name" value="DUF7650"/>
</dbReference>
<accession>A0A8S0TYI2</accession>
<keyword evidence="9" id="KW-1185">Reference proteome</keyword>
<dbReference type="Pfam" id="PF24662">
    <property type="entry name" value="DUF7650"/>
    <property type="match status" value="1"/>
</dbReference>
<keyword evidence="2" id="KW-0805">Transcription regulation</keyword>
<feature type="compositionally biased region" description="Polar residues" evidence="5">
    <location>
        <begin position="399"/>
        <end position="421"/>
    </location>
</feature>
<evidence type="ECO:0000256" key="2">
    <source>
        <dbReference type="ARBA" id="ARBA00023015"/>
    </source>
</evidence>
<comment type="subcellular location">
    <subcellularLocation>
        <location evidence="1">Nucleus</location>
    </subcellularLocation>
</comment>
<evidence type="ECO:0000259" key="7">
    <source>
        <dbReference type="Pfam" id="PF25826"/>
    </source>
</evidence>
<evidence type="ECO:0000259" key="6">
    <source>
        <dbReference type="Pfam" id="PF24662"/>
    </source>
</evidence>
<dbReference type="OrthoDB" id="1939398at2759"/>
<dbReference type="Gramene" id="OE9A042310T1">
    <property type="protein sequence ID" value="OE9A042310C1"/>
    <property type="gene ID" value="OE9A042310"/>
</dbReference>